<sequence>YKERVTRIKDAIQLKKLPDRVPVCPLPNMFPTFYYGITTQEAMYDYDKCYQAWKKFTLDFEPDASMGCAGPGPGKFFETLDYKLYSWPGHGVAPEHSYQCNEGEYMTADEYDALIDDPSNFFSNVYLPRVFGKLEGFKMLPALTGILEMYGVAFNFIPFGLPPVQEAYKALFDAGAEALKWAGSVGGFDGEMATLGFPALLGGFTKVPFDVIGDTIRGTRGIMLDMYRQPDKLLEAMEVLTPLMIKMGVGAAQMNAKPVVFIPLHKGADGFLSDEQFKN</sequence>
<dbReference type="AlphaFoldDB" id="X1NML0"/>
<name>X1NML0_9ZZZZ</name>
<proteinExistence type="predicted"/>
<comment type="caution">
    <text evidence="1">The sequence shown here is derived from an EMBL/GenBank/DDBJ whole genome shotgun (WGS) entry which is preliminary data.</text>
</comment>
<gene>
    <name evidence="1" type="ORF">S06H3_30322</name>
</gene>
<dbReference type="EMBL" id="BARV01017849">
    <property type="protein sequence ID" value="GAI28010.1"/>
    <property type="molecule type" value="Genomic_DNA"/>
</dbReference>
<organism evidence="1">
    <name type="scientific">marine sediment metagenome</name>
    <dbReference type="NCBI Taxonomy" id="412755"/>
    <lineage>
        <taxon>unclassified sequences</taxon>
        <taxon>metagenomes</taxon>
        <taxon>ecological metagenomes</taxon>
    </lineage>
</organism>
<accession>X1NML0</accession>
<evidence type="ECO:0000313" key="1">
    <source>
        <dbReference type="EMBL" id="GAI28010.1"/>
    </source>
</evidence>
<evidence type="ECO:0008006" key="2">
    <source>
        <dbReference type="Google" id="ProtNLM"/>
    </source>
</evidence>
<dbReference type="InterPro" id="IPR038071">
    <property type="entry name" value="UROD/MetE-like_sf"/>
</dbReference>
<protein>
    <recommendedName>
        <fullName evidence="2">Uroporphyrinogen decarboxylase (URO-D) domain-containing protein</fullName>
    </recommendedName>
</protein>
<dbReference type="Gene3D" id="3.20.20.210">
    <property type="match status" value="1"/>
</dbReference>
<feature type="non-terminal residue" evidence="1">
    <location>
        <position position="1"/>
    </location>
</feature>
<dbReference type="SUPFAM" id="SSF51726">
    <property type="entry name" value="UROD/MetE-like"/>
    <property type="match status" value="1"/>
</dbReference>
<reference evidence="1" key="1">
    <citation type="journal article" date="2014" name="Front. Microbiol.">
        <title>High frequency of phylogenetically diverse reductive dehalogenase-homologous genes in deep subseafloor sedimentary metagenomes.</title>
        <authorList>
            <person name="Kawai M."/>
            <person name="Futagami T."/>
            <person name="Toyoda A."/>
            <person name="Takaki Y."/>
            <person name="Nishi S."/>
            <person name="Hori S."/>
            <person name="Arai W."/>
            <person name="Tsubouchi T."/>
            <person name="Morono Y."/>
            <person name="Uchiyama I."/>
            <person name="Ito T."/>
            <person name="Fujiyama A."/>
            <person name="Inagaki F."/>
            <person name="Takami H."/>
        </authorList>
    </citation>
    <scope>NUCLEOTIDE SEQUENCE</scope>
    <source>
        <strain evidence="1">Expedition CK06-06</strain>
    </source>
</reference>